<dbReference type="NCBIfam" id="TIGR00358">
    <property type="entry name" value="3_prime_RNase"/>
    <property type="match status" value="1"/>
</dbReference>
<name>A0A840AUC1_9HYPH</name>
<dbReference type="CDD" id="cd04471">
    <property type="entry name" value="S1_RNase_R"/>
    <property type="match status" value="1"/>
</dbReference>
<evidence type="ECO:0000256" key="2">
    <source>
        <dbReference type="ARBA" id="ARBA00022490"/>
    </source>
</evidence>
<gene>
    <name evidence="7" type="primary">rnr</name>
    <name evidence="10" type="ORF">GGR25_004346</name>
</gene>
<dbReference type="InterPro" id="IPR011805">
    <property type="entry name" value="RNase_R"/>
</dbReference>
<evidence type="ECO:0000256" key="4">
    <source>
        <dbReference type="ARBA" id="ARBA00022801"/>
    </source>
</evidence>
<comment type="function">
    <text evidence="7">3'-5' exoribonuclease that releases 5'-nucleoside monophosphates and is involved in maturation of structured RNAs.</text>
</comment>
<dbReference type="SMART" id="SM00316">
    <property type="entry name" value="S1"/>
    <property type="match status" value="1"/>
</dbReference>
<dbReference type="AlphaFoldDB" id="A0A840AUC1"/>
<keyword evidence="5 7" id="KW-0269">Exonuclease</keyword>
<dbReference type="EMBL" id="JACIDS010000005">
    <property type="protein sequence ID" value="MBB3933282.1"/>
    <property type="molecule type" value="Genomic_DNA"/>
</dbReference>
<organism evidence="10 11">
    <name type="scientific">Kaistia hirudinis</name>
    <dbReference type="NCBI Taxonomy" id="1293440"/>
    <lineage>
        <taxon>Bacteria</taxon>
        <taxon>Pseudomonadati</taxon>
        <taxon>Pseudomonadota</taxon>
        <taxon>Alphaproteobacteria</taxon>
        <taxon>Hyphomicrobiales</taxon>
        <taxon>Kaistiaceae</taxon>
        <taxon>Kaistia</taxon>
    </lineage>
</organism>
<dbReference type="InterPro" id="IPR040476">
    <property type="entry name" value="CSD2"/>
</dbReference>
<feature type="region of interest" description="Disordered" evidence="8">
    <location>
        <begin position="718"/>
        <end position="749"/>
    </location>
</feature>
<dbReference type="SUPFAM" id="SSF50249">
    <property type="entry name" value="Nucleic acid-binding proteins"/>
    <property type="match status" value="3"/>
</dbReference>
<dbReference type="GO" id="GO:0005829">
    <property type="term" value="C:cytosol"/>
    <property type="evidence" value="ECO:0007669"/>
    <property type="project" value="TreeGrafter"/>
</dbReference>
<comment type="catalytic activity">
    <reaction evidence="1 7">
        <text>Exonucleolytic cleavage in the 3'- to 5'-direction to yield nucleoside 5'-phosphates.</text>
        <dbReference type="EC" id="3.1.13.1"/>
    </reaction>
</comment>
<protein>
    <recommendedName>
        <fullName evidence="7">Ribonuclease R</fullName>
        <shortName evidence="7">RNase R</shortName>
        <ecNumber evidence="7">3.1.13.1</ecNumber>
    </recommendedName>
</protein>
<comment type="similarity">
    <text evidence="7">Belongs to the RNR ribonuclease family. RNase R subfamily.</text>
</comment>
<evidence type="ECO:0000256" key="7">
    <source>
        <dbReference type="HAMAP-Rule" id="MF_01895"/>
    </source>
</evidence>
<keyword evidence="2 7" id="KW-0963">Cytoplasm</keyword>
<dbReference type="Gene3D" id="2.40.50.140">
    <property type="entry name" value="Nucleic acid-binding proteins"/>
    <property type="match status" value="1"/>
</dbReference>
<comment type="subcellular location">
    <subcellularLocation>
        <location evidence="7">Cytoplasm</location>
    </subcellularLocation>
</comment>
<keyword evidence="3 7" id="KW-0540">Nuclease</keyword>
<dbReference type="InterPro" id="IPR050180">
    <property type="entry name" value="RNR_Ribonuclease"/>
</dbReference>
<dbReference type="InterPro" id="IPR003029">
    <property type="entry name" value="S1_domain"/>
</dbReference>
<dbReference type="Pfam" id="PF00575">
    <property type="entry name" value="S1"/>
    <property type="match status" value="1"/>
</dbReference>
<accession>A0A840AUC1</accession>
<dbReference type="SMART" id="SM00955">
    <property type="entry name" value="RNB"/>
    <property type="match status" value="1"/>
</dbReference>
<dbReference type="Pfam" id="PF17876">
    <property type="entry name" value="CSD2"/>
    <property type="match status" value="1"/>
</dbReference>
<dbReference type="GO" id="GO:0008859">
    <property type="term" value="F:exoribonuclease II activity"/>
    <property type="evidence" value="ECO:0007669"/>
    <property type="project" value="UniProtKB-UniRule"/>
</dbReference>
<dbReference type="InterPro" id="IPR022966">
    <property type="entry name" value="RNase_II/R_CS"/>
</dbReference>
<evidence type="ECO:0000259" key="9">
    <source>
        <dbReference type="PROSITE" id="PS50126"/>
    </source>
</evidence>
<evidence type="ECO:0000256" key="5">
    <source>
        <dbReference type="ARBA" id="ARBA00022839"/>
    </source>
</evidence>
<sequence>MPSREELLAFIAEHPGQAGKREIAKSFGISGGGRIALKRMLKELGEEGLVRKDRRRLSRPGDLPSVSVLVILDRDSDGDFIAQPVNWDDPKVGPPRILIEPHRGRPITPAPGIGDRVLARVQPAEKDESDVAYTARVIKVLEKRPPSILGVVKSIEGEIRIIPVDRKQKEFIVDAEDLNGAMNGDLVAVEIKRTGRFGLSRVRVAEVVGAVHSEKAVSLIAIHEHDIPHIFPDAVLEAAEKAKPAPLSGGREDWRHVPLVTIDPADAKDHDDAVYAEPDTDPENPGGFLVTVAIADVAWYVRPGSPLDREALKRGNSVYFPDRVVPMLPERISNDLCSLREREERPAIAVKMQFTAEGKKKFHWFHRIMMRSAAKLAYPQAQAAIDGRPDDTTGPLLEPVLKPLWAAYEVMKRGRDSREPLDLDLPERKVIVGADGAIERIVVPERLDAHRLIEEFMIQANVAAAETLERRKSPLVYRVHDAPSLAKLEALHQFLTSIELNLPRSGNLRPSHFNLILDKVKDSEHAALVNEVVLRSQSQAVYSPENLGHFGLNLRRYAHFTSPIRRYADLIVHRALIRSLELGEGGLPDGAERDLEAIAQEISGAERRAMAAERETIDRLVAHWLADRIGATFNGRIAGVTRSGLFVKLDETGADGFVPIGSLGSEFYQFDEARHALIGARTGEMHRLGDQVEVKLVEVAPIAGALRFELMSEGRRLPKGDRKVAGSSQRSGSFRPGGSFKPRPGGKKR</sequence>
<proteinExistence type="inferred from homology"/>
<evidence type="ECO:0000256" key="1">
    <source>
        <dbReference type="ARBA" id="ARBA00001849"/>
    </source>
</evidence>
<evidence type="ECO:0000256" key="3">
    <source>
        <dbReference type="ARBA" id="ARBA00022722"/>
    </source>
</evidence>
<dbReference type="EC" id="3.1.13.1" evidence="7"/>
<evidence type="ECO:0000313" key="10">
    <source>
        <dbReference type="EMBL" id="MBB3933282.1"/>
    </source>
</evidence>
<dbReference type="PANTHER" id="PTHR23355:SF9">
    <property type="entry name" value="DIS3-LIKE EXONUCLEASE 2"/>
    <property type="match status" value="1"/>
</dbReference>
<feature type="domain" description="S1 motif" evidence="9">
    <location>
        <begin position="630"/>
        <end position="711"/>
    </location>
</feature>
<evidence type="ECO:0000256" key="8">
    <source>
        <dbReference type="SAM" id="MobiDB-lite"/>
    </source>
</evidence>
<dbReference type="Pfam" id="PF00773">
    <property type="entry name" value="RNB"/>
    <property type="match status" value="1"/>
</dbReference>
<dbReference type="PANTHER" id="PTHR23355">
    <property type="entry name" value="RIBONUCLEASE"/>
    <property type="match status" value="1"/>
</dbReference>
<evidence type="ECO:0000313" key="11">
    <source>
        <dbReference type="Proteomes" id="UP000553963"/>
    </source>
</evidence>
<dbReference type="PROSITE" id="PS01175">
    <property type="entry name" value="RIBONUCLEASE_II"/>
    <property type="match status" value="1"/>
</dbReference>
<dbReference type="InterPro" id="IPR001900">
    <property type="entry name" value="RNase_II/R"/>
</dbReference>
<evidence type="ECO:0000256" key="6">
    <source>
        <dbReference type="ARBA" id="ARBA00022884"/>
    </source>
</evidence>
<keyword evidence="11" id="KW-1185">Reference proteome</keyword>
<dbReference type="GO" id="GO:0006402">
    <property type="term" value="P:mRNA catabolic process"/>
    <property type="evidence" value="ECO:0007669"/>
    <property type="project" value="TreeGrafter"/>
</dbReference>
<keyword evidence="6 7" id="KW-0694">RNA-binding</keyword>
<keyword evidence="4 7" id="KW-0378">Hydrolase</keyword>
<dbReference type="PROSITE" id="PS50126">
    <property type="entry name" value="S1"/>
    <property type="match status" value="1"/>
</dbReference>
<reference evidence="10 11" key="1">
    <citation type="submission" date="2020-08" db="EMBL/GenBank/DDBJ databases">
        <title>Genomic Encyclopedia of Type Strains, Phase IV (KMG-IV): sequencing the most valuable type-strain genomes for metagenomic binning, comparative biology and taxonomic classification.</title>
        <authorList>
            <person name="Goeker M."/>
        </authorList>
    </citation>
    <scope>NUCLEOTIDE SEQUENCE [LARGE SCALE GENOMIC DNA]</scope>
    <source>
        <strain evidence="10 11">DSM 25966</strain>
    </source>
</reference>
<comment type="caution">
    <text evidence="10">The sequence shown here is derived from an EMBL/GenBank/DDBJ whole genome shotgun (WGS) entry which is preliminary data.</text>
</comment>
<dbReference type="HAMAP" id="MF_01895">
    <property type="entry name" value="RNase_R"/>
    <property type="match status" value="1"/>
</dbReference>
<dbReference type="NCBIfam" id="TIGR02063">
    <property type="entry name" value="RNase_R"/>
    <property type="match status" value="1"/>
</dbReference>
<dbReference type="InterPro" id="IPR004476">
    <property type="entry name" value="RNase_II/RNase_R"/>
</dbReference>
<dbReference type="Proteomes" id="UP000553963">
    <property type="component" value="Unassembled WGS sequence"/>
</dbReference>
<dbReference type="GO" id="GO:0003723">
    <property type="term" value="F:RNA binding"/>
    <property type="evidence" value="ECO:0007669"/>
    <property type="project" value="UniProtKB-UniRule"/>
</dbReference>
<dbReference type="InterPro" id="IPR012340">
    <property type="entry name" value="NA-bd_OB-fold"/>
</dbReference>